<dbReference type="Proteomes" id="UP001161691">
    <property type="component" value="Unassembled WGS sequence"/>
</dbReference>
<comment type="caution">
    <text evidence="1">The sequence shown here is derived from an EMBL/GenBank/DDBJ whole genome shotgun (WGS) entry which is preliminary data.</text>
</comment>
<dbReference type="RefSeq" id="WP_282906997.1">
    <property type="nucleotide sequence ID" value="NZ_JAGRPV010000001.1"/>
</dbReference>
<reference evidence="1" key="1">
    <citation type="submission" date="2023-04" db="EMBL/GenBank/DDBJ databases">
        <title>Comparative genomic analysis of Cohnella hashimotonis sp. nov., isolated from the International Space Station.</title>
        <authorList>
            <person name="Venkateswaran K."/>
            <person name="Simpson A."/>
        </authorList>
    </citation>
    <scope>NUCLEOTIDE SEQUENCE</scope>
    <source>
        <strain evidence="1">F6_2S_P_1</strain>
    </source>
</reference>
<keyword evidence="2" id="KW-1185">Reference proteome</keyword>
<evidence type="ECO:0000313" key="1">
    <source>
        <dbReference type="EMBL" id="MDI4643964.1"/>
    </source>
</evidence>
<sequence length="98" mass="11212">MEGLKWSELAARYEQLARKTERLTAEIETCEAYLKAMLDFTYKHGAKYPMATVDEIVKAVHAVESDRRQHLLNVRFEKSPLTACLNGGEKTDSRKPLL</sequence>
<protein>
    <submittedName>
        <fullName evidence="1">Uncharacterized protein</fullName>
    </submittedName>
</protein>
<proteinExistence type="predicted"/>
<gene>
    <name evidence="1" type="ORF">KB449_03290</name>
</gene>
<name>A0ABT6TB20_9BACL</name>
<dbReference type="EMBL" id="JAGRPV010000001">
    <property type="protein sequence ID" value="MDI4643964.1"/>
    <property type="molecule type" value="Genomic_DNA"/>
</dbReference>
<organism evidence="1 2">
    <name type="scientific">Cohnella hashimotonis</name>
    <dbReference type="NCBI Taxonomy" id="2826895"/>
    <lineage>
        <taxon>Bacteria</taxon>
        <taxon>Bacillati</taxon>
        <taxon>Bacillota</taxon>
        <taxon>Bacilli</taxon>
        <taxon>Bacillales</taxon>
        <taxon>Paenibacillaceae</taxon>
        <taxon>Cohnella</taxon>
    </lineage>
</organism>
<evidence type="ECO:0000313" key="2">
    <source>
        <dbReference type="Proteomes" id="UP001161691"/>
    </source>
</evidence>
<accession>A0ABT6TB20</accession>